<dbReference type="NCBIfam" id="TIGR02532">
    <property type="entry name" value="IV_pilin_GFxxxE"/>
    <property type="match status" value="1"/>
</dbReference>
<dbReference type="InterPro" id="IPR045584">
    <property type="entry name" value="Pilin-like"/>
</dbReference>
<dbReference type="PRINTS" id="PR00813">
    <property type="entry name" value="BCTERIALGSPG"/>
</dbReference>
<dbReference type="Gene3D" id="3.30.700.10">
    <property type="entry name" value="Glycoprotein, Type 4 Pilin"/>
    <property type="match status" value="1"/>
</dbReference>
<dbReference type="InterPro" id="IPR012902">
    <property type="entry name" value="N_methyl_site"/>
</dbReference>
<dbReference type="PANTHER" id="PTHR30093">
    <property type="entry name" value="GENERAL SECRETION PATHWAY PROTEIN G"/>
    <property type="match status" value="1"/>
</dbReference>
<accession>A0A2U1BB06</accession>
<comment type="caution">
    <text evidence="2">The sequence shown here is derived from an EMBL/GenBank/DDBJ whole genome shotgun (WGS) entry which is preliminary data.</text>
</comment>
<dbReference type="GO" id="GO:0015628">
    <property type="term" value="P:protein secretion by the type II secretion system"/>
    <property type="evidence" value="ECO:0007669"/>
    <property type="project" value="InterPro"/>
</dbReference>
<dbReference type="InterPro" id="IPR000983">
    <property type="entry name" value="Bac_GSPG_pilin"/>
</dbReference>
<evidence type="ECO:0000313" key="2">
    <source>
        <dbReference type="EMBL" id="PVY45843.1"/>
    </source>
</evidence>
<proteinExistence type="predicted"/>
<sequence length="241" mass="25880">MQKKFTLIELLVVIAIIAILASMLLPALNQAREAARSAHCLSNLKQTLTAMTLYADDSKGWTVPIWRIGIGGWGAISPQGLFPEYMDRKTAKCPGDLAAGAQLDNSHGIYGMYAWSRDDNLSENGGASSVLGSGSYGYVENDISRCTYRPGQMKSASTTVFLSDSRTTVTAGIYTAGIGSYSFSPSKYIDNNARQGVATIHNNKAASGFFDGHAATLTAGELKTVNNKFTYILKADLIGKW</sequence>
<dbReference type="SUPFAM" id="SSF54523">
    <property type="entry name" value="Pili subunits"/>
    <property type="match status" value="1"/>
</dbReference>
<gene>
    <name evidence="2" type="ORF">C8D82_10133</name>
</gene>
<dbReference type="GeneID" id="78293571"/>
<dbReference type="AlphaFoldDB" id="A0A2U1BB06"/>
<keyword evidence="1" id="KW-0488">Methylation</keyword>
<reference evidence="2 3" key="1">
    <citation type="submission" date="2018-04" db="EMBL/GenBank/DDBJ databases">
        <title>Genomic Encyclopedia of Type Strains, Phase IV (KMG-IV): sequencing the most valuable type-strain genomes for metagenomic binning, comparative biology and taxonomic classification.</title>
        <authorList>
            <person name="Goeker M."/>
        </authorList>
    </citation>
    <scope>NUCLEOTIDE SEQUENCE [LARGE SCALE GENOMIC DNA]</scope>
    <source>
        <strain evidence="2 3">DSM 14823</strain>
    </source>
</reference>
<evidence type="ECO:0000256" key="1">
    <source>
        <dbReference type="ARBA" id="ARBA00022481"/>
    </source>
</evidence>
<dbReference type="RefSeq" id="WP_116882239.1">
    <property type="nucleotide sequence ID" value="NZ_CABMMC010000275.1"/>
</dbReference>
<evidence type="ECO:0000313" key="3">
    <source>
        <dbReference type="Proteomes" id="UP000245959"/>
    </source>
</evidence>
<dbReference type="GO" id="GO:0015627">
    <property type="term" value="C:type II protein secretion system complex"/>
    <property type="evidence" value="ECO:0007669"/>
    <property type="project" value="InterPro"/>
</dbReference>
<keyword evidence="3" id="KW-1185">Reference proteome</keyword>
<name>A0A2U1BB06_9BACT</name>
<dbReference type="Proteomes" id="UP000245959">
    <property type="component" value="Unassembled WGS sequence"/>
</dbReference>
<dbReference type="PANTHER" id="PTHR30093:SF2">
    <property type="entry name" value="TYPE II SECRETION SYSTEM PROTEIN H"/>
    <property type="match status" value="1"/>
</dbReference>
<protein>
    <submittedName>
        <fullName evidence="2">Prepilin-type N-terminal cleavage/methylation domain-containing protein/prepilin-type processing-associated H-X9-DG protein</fullName>
    </submittedName>
</protein>
<organism evidence="2 3">
    <name type="scientific">Victivallis vadensis</name>
    <dbReference type="NCBI Taxonomy" id="172901"/>
    <lineage>
        <taxon>Bacteria</taxon>
        <taxon>Pseudomonadati</taxon>
        <taxon>Lentisphaerota</taxon>
        <taxon>Lentisphaeria</taxon>
        <taxon>Victivallales</taxon>
        <taxon>Victivallaceae</taxon>
        <taxon>Victivallis</taxon>
    </lineage>
</organism>
<dbReference type="EMBL" id="QEKH01000001">
    <property type="protein sequence ID" value="PVY45843.1"/>
    <property type="molecule type" value="Genomic_DNA"/>
</dbReference>